<dbReference type="EC" id="3.1.-.-" evidence="6"/>
<protein>
    <recommendedName>
        <fullName evidence="6">Ribonuclease VapC</fullName>
        <shortName evidence="6">RNase VapC</shortName>
        <ecNumber evidence="6">3.1.-.-</ecNumber>
    </recommendedName>
    <alternativeName>
        <fullName evidence="6">Toxin VapC</fullName>
    </alternativeName>
</protein>
<keyword evidence="6" id="KW-0800">Toxin</keyword>
<dbReference type="InterPro" id="IPR002716">
    <property type="entry name" value="PIN_dom"/>
</dbReference>
<dbReference type="Pfam" id="PF01850">
    <property type="entry name" value="PIN"/>
    <property type="match status" value="1"/>
</dbReference>
<comment type="caution">
    <text evidence="8">The sequence shown here is derived from an EMBL/GenBank/DDBJ whole genome shotgun (WGS) entry which is preliminary data.</text>
</comment>
<evidence type="ECO:0000256" key="4">
    <source>
        <dbReference type="ARBA" id="ARBA00022801"/>
    </source>
</evidence>
<keyword evidence="3 6" id="KW-0479">Metal-binding</keyword>
<dbReference type="HAMAP" id="MF_00265">
    <property type="entry name" value="VapC_Nob1"/>
    <property type="match status" value="1"/>
</dbReference>
<accession>A0ABP4YBR4</accession>
<dbReference type="RefSeq" id="WP_344088157.1">
    <property type="nucleotide sequence ID" value="NZ_BAAAPO010000053.1"/>
</dbReference>
<evidence type="ECO:0000256" key="3">
    <source>
        <dbReference type="ARBA" id="ARBA00022723"/>
    </source>
</evidence>
<comment type="similarity">
    <text evidence="6">Belongs to the PINc/VapC protein family.</text>
</comment>
<proteinExistence type="inferred from homology"/>
<reference evidence="9" key="1">
    <citation type="journal article" date="2019" name="Int. J. Syst. Evol. Microbiol.">
        <title>The Global Catalogue of Microorganisms (GCM) 10K type strain sequencing project: providing services to taxonomists for standard genome sequencing and annotation.</title>
        <authorList>
            <consortium name="The Broad Institute Genomics Platform"/>
            <consortium name="The Broad Institute Genome Sequencing Center for Infectious Disease"/>
            <person name="Wu L."/>
            <person name="Ma J."/>
        </authorList>
    </citation>
    <scope>NUCLEOTIDE SEQUENCE [LARGE SCALE GENOMIC DNA]</scope>
    <source>
        <strain evidence="9">JCM 15592</strain>
    </source>
</reference>
<feature type="binding site" evidence="6">
    <location>
        <position position="101"/>
    </location>
    <ligand>
        <name>Mg(2+)</name>
        <dbReference type="ChEBI" id="CHEBI:18420"/>
    </ligand>
</feature>
<feature type="domain" description="PIN" evidence="7">
    <location>
        <begin position="6"/>
        <end position="127"/>
    </location>
</feature>
<gene>
    <name evidence="6" type="primary">vapC</name>
    <name evidence="8" type="ORF">GCM10009811_33130</name>
</gene>
<evidence type="ECO:0000256" key="1">
    <source>
        <dbReference type="ARBA" id="ARBA00022649"/>
    </source>
</evidence>
<dbReference type="Gene3D" id="3.40.50.1010">
    <property type="entry name" value="5'-nuclease"/>
    <property type="match status" value="1"/>
</dbReference>
<keyword evidence="5 6" id="KW-0460">Magnesium</keyword>
<evidence type="ECO:0000256" key="5">
    <source>
        <dbReference type="ARBA" id="ARBA00022842"/>
    </source>
</evidence>
<feature type="binding site" evidence="6">
    <location>
        <position position="9"/>
    </location>
    <ligand>
        <name>Mg(2+)</name>
        <dbReference type="ChEBI" id="CHEBI:18420"/>
    </ligand>
</feature>
<sequence length="139" mass="15313">MTVHHVFVDTPVFLTAIGQPVASTPACRALIERAVRGELRLHTAAECIQEVTLHRMRVTRRERAIQDGMDVYDLCVVYAMDDVVIERALSLLQVTQARGRDAFIAATALIAGFDTLVTTDRRFVDIPGLRPVDPSAVVA</sequence>
<evidence type="ECO:0000313" key="8">
    <source>
        <dbReference type="EMBL" id="GAA1806975.1"/>
    </source>
</evidence>
<evidence type="ECO:0000256" key="6">
    <source>
        <dbReference type="HAMAP-Rule" id="MF_00265"/>
    </source>
</evidence>
<dbReference type="InterPro" id="IPR022907">
    <property type="entry name" value="VapC_family"/>
</dbReference>
<evidence type="ECO:0000259" key="7">
    <source>
        <dbReference type="Pfam" id="PF01850"/>
    </source>
</evidence>
<organism evidence="8 9">
    <name type="scientific">Nostocoides veronense</name>
    <dbReference type="NCBI Taxonomy" id="330836"/>
    <lineage>
        <taxon>Bacteria</taxon>
        <taxon>Bacillati</taxon>
        <taxon>Actinomycetota</taxon>
        <taxon>Actinomycetes</taxon>
        <taxon>Micrococcales</taxon>
        <taxon>Intrasporangiaceae</taxon>
        <taxon>Nostocoides</taxon>
    </lineage>
</organism>
<comment type="function">
    <text evidence="6">Toxic component of a toxin-antitoxin (TA) system. An RNase.</text>
</comment>
<dbReference type="Proteomes" id="UP001499938">
    <property type="component" value="Unassembled WGS sequence"/>
</dbReference>
<dbReference type="EMBL" id="BAAAPO010000053">
    <property type="protein sequence ID" value="GAA1806975.1"/>
    <property type="molecule type" value="Genomic_DNA"/>
</dbReference>
<dbReference type="SUPFAM" id="SSF88723">
    <property type="entry name" value="PIN domain-like"/>
    <property type="match status" value="1"/>
</dbReference>
<keyword evidence="1 6" id="KW-1277">Toxin-antitoxin system</keyword>
<evidence type="ECO:0000313" key="9">
    <source>
        <dbReference type="Proteomes" id="UP001499938"/>
    </source>
</evidence>
<keyword evidence="9" id="KW-1185">Reference proteome</keyword>
<evidence type="ECO:0000256" key="2">
    <source>
        <dbReference type="ARBA" id="ARBA00022722"/>
    </source>
</evidence>
<comment type="cofactor">
    <cofactor evidence="6">
        <name>Mg(2+)</name>
        <dbReference type="ChEBI" id="CHEBI:18420"/>
    </cofactor>
</comment>
<keyword evidence="4 6" id="KW-0378">Hydrolase</keyword>
<name>A0ABP4YBR4_9MICO</name>
<dbReference type="InterPro" id="IPR029060">
    <property type="entry name" value="PIN-like_dom_sf"/>
</dbReference>
<keyword evidence="2 6" id="KW-0540">Nuclease</keyword>
<dbReference type="CDD" id="cd09854">
    <property type="entry name" value="PIN_VapC-like"/>
    <property type="match status" value="1"/>
</dbReference>